<keyword evidence="3 7" id="KW-0378">Hydrolase</keyword>
<dbReference type="InterPro" id="IPR023485">
    <property type="entry name" value="Ptyr_pPase"/>
</dbReference>
<dbReference type="InterPro" id="IPR050438">
    <property type="entry name" value="LMW_PTPase"/>
</dbReference>
<feature type="domain" description="Phosphotyrosine protein phosphatase I" evidence="6">
    <location>
        <begin position="24"/>
        <end position="204"/>
    </location>
</feature>
<dbReference type="PANTHER" id="PTHR11717">
    <property type="entry name" value="LOW MOLECULAR WEIGHT PROTEIN TYROSINE PHOSPHATASE"/>
    <property type="match status" value="1"/>
</dbReference>
<evidence type="ECO:0000256" key="2">
    <source>
        <dbReference type="ARBA" id="ARBA00013064"/>
    </source>
</evidence>
<comment type="similarity">
    <text evidence="1">Belongs to the low molecular weight phosphotyrosine protein phosphatase family.</text>
</comment>
<dbReference type="RefSeq" id="WP_343065927.1">
    <property type="nucleotide sequence ID" value="NZ_JACHMD010000001.1"/>
</dbReference>
<proteinExistence type="inferred from homology"/>
<dbReference type="SUPFAM" id="SSF52788">
    <property type="entry name" value="Phosphotyrosine protein phosphatases I"/>
    <property type="match status" value="1"/>
</dbReference>
<dbReference type="InterPro" id="IPR017867">
    <property type="entry name" value="Tyr_phospatase_low_mol_wt"/>
</dbReference>
<feature type="active site" description="Nucleophile" evidence="5">
    <location>
        <position position="30"/>
    </location>
</feature>
<sequence length="217" mass="22868">MPARTTSSCRLGSPGIRLGRTLVIQILTVCTGNICRSPLAAQVLASRLADIGVEATSAGTRARNGDRMPPEAAELALAAGVLGDTSNAHRARYLTEALLMDPDLILAMDRDHRRAIVELAPGKLRATFTAREFERLAAATSDDAVRAGATGADPRERLRGALAVIAGQRGLVLPPANPVDDDVVDPYGRSRETYARSAAELLPSLAAVERVVRLAVG</sequence>
<dbReference type="EC" id="3.1.3.48" evidence="2"/>
<dbReference type="SMART" id="SM00226">
    <property type="entry name" value="LMWPc"/>
    <property type="match status" value="1"/>
</dbReference>
<evidence type="ECO:0000313" key="7">
    <source>
        <dbReference type="EMBL" id="MBB4666169.1"/>
    </source>
</evidence>
<dbReference type="EMBL" id="JACHMD010000001">
    <property type="protein sequence ID" value="MBB4666169.1"/>
    <property type="molecule type" value="Genomic_DNA"/>
</dbReference>
<reference evidence="7 8" key="1">
    <citation type="submission" date="2020-08" db="EMBL/GenBank/DDBJ databases">
        <title>Sequencing the genomes of 1000 actinobacteria strains.</title>
        <authorList>
            <person name="Klenk H.-P."/>
        </authorList>
    </citation>
    <scope>NUCLEOTIDE SEQUENCE [LARGE SCALE GENOMIC DNA]</scope>
    <source>
        <strain evidence="7 8">DSM 24947</strain>
    </source>
</reference>
<dbReference type="PRINTS" id="PR00719">
    <property type="entry name" value="LMWPTPASE"/>
</dbReference>
<comment type="caution">
    <text evidence="7">The sequence shown here is derived from an EMBL/GenBank/DDBJ whole genome shotgun (WGS) entry which is preliminary data.</text>
</comment>
<dbReference type="GO" id="GO:0004725">
    <property type="term" value="F:protein tyrosine phosphatase activity"/>
    <property type="evidence" value="ECO:0007669"/>
    <property type="project" value="UniProtKB-EC"/>
</dbReference>
<protein>
    <recommendedName>
        <fullName evidence="2">protein-tyrosine-phosphatase</fullName>
        <ecNumber evidence="2">3.1.3.48</ecNumber>
    </recommendedName>
</protein>
<keyword evidence="8" id="KW-1185">Reference proteome</keyword>
<evidence type="ECO:0000259" key="6">
    <source>
        <dbReference type="SMART" id="SM00226"/>
    </source>
</evidence>
<dbReference type="PANTHER" id="PTHR11717:SF7">
    <property type="entry name" value="LOW MOLECULAR WEIGHT PHOSPHOTYROSINE PROTEIN PHOSPHATASE"/>
    <property type="match status" value="1"/>
</dbReference>
<accession>A0A7W7BR40</accession>
<dbReference type="AlphaFoldDB" id="A0A7W7BR40"/>
<dbReference type="Proteomes" id="UP000573729">
    <property type="component" value="Unassembled WGS sequence"/>
</dbReference>
<evidence type="ECO:0000256" key="1">
    <source>
        <dbReference type="ARBA" id="ARBA00011063"/>
    </source>
</evidence>
<feature type="active site" evidence="5">
    <location>
        <position position="36"/>
    </location>
</feature>
<evidence type="ECO:0000256" key="5">
    <source>
        <dbReference type="PIRSR" id="PIRSR617867-1"/>
    </source>
</evidence>
<evidence type="ECO:0000313" key="8">
    <source>
        <dbReference type="Proteomes" id="UP000573729"/>
    </source>
</evidence>
<dbReference type="InterPro" id="IPR036196">
    <property type="entry name" value="Ptyr_pPase_sf"/>
</dbReference>
<keyword evidence="4" id="KW-0904">Protein phosphatase</keyword>
<name>A0A7W7BR40_9MICO</name>
<gene>
    <name evidence="7" type="ORF">BKA24_000878</name>
</gene>
<evidence type="ECO:0000256" key="3">
    <source>
        <dbReference type="ARBA" id="ARBA00022801"/>
    </source>
</evidence>
<dbReference type="Pfam" id="PF01451">
    <property type="entry name" value="LMWPc"/>
    <property type="match status" value="1"/>
</dbReference>
<organism evidence="7 8">
    <name type="scientific">Microbacterium marinum</name>
    <dbReference type="NCBI Taxonomy" id="421115"/>
    <lineage>
        <taxon>Bacteria</taxon>
        <taxon>Bacillati</taxon>
        <taxon>Actinomycetota</taxon>
        <taxon>Actinomycetes</taxon>
        <taxon>Micrococcales</taxon>
        <taxon>Microbacteriaceae</taxon>
        <taxon>Microbacterium</taxon>
    </lineage>
</organism>
<dbReference type="Gene3D" id="3.40.50.2300">
    <property type="match status" value="1"/>
</dbReference>
<evidence type="ECO:0000256" key="4">
    <source>
        <dbReference type="ARBA" id="ARBA00022912"/>
    </source>
</evidence>